<comment type="caution">
    <text evidence="3">The sequence shown here is derived from an EMBL/GenBank/DDBJ whole genome shotgun (WGS) entry which is preliminary data.</text>
</comment>
<keyword evidence="3" id="KW-0540">Nuclease</keyword>
<organism evidence="3 4">
    <name type="scientific">Crocosphaera watsonii WH 0003</name>
    <dbReference type="NCBI Taxonomy" id="423471"/>
    <lineage>
        <taxon>Bacteria</taxon>
        <taxon>Bacillati</taxon>
        <taxon>Cyanobacteriota</taxon>
        <taxon>Cyanophyceae</taxon>
        <taxon>Oscillatoriophycideae</taxon>
        <taxon>Chroococcales</taxon>
        <taxon>Aphanothecaceae</taxon>
        <taxon>Crocosphaera</taxon>
    </lineage>
</organism>
<dbReference type="GO" id="GO:0004519">
    <property type="term" value="F:endonuclease activity"/>
    <property type="evidence" value="ECO:0007669"/>
    <property type="project" value="UniProtKB-KW"/>
</dbReference>
<reference evidence="3 4" key="1">
    <citation type="journal article" date="2011" name="Front. Microbiol.">
        <title>Two Strains of Crocosphaera watsonii with Highly Conserved Genomes are Distinguished by Strain-Specific Features.</title>
        <authorList>
            <person name="Bench S.R."/>
            <person name="Ilikchyan I.N."/>
            <person name="Tripp H.J."/>
            <person name="Zehr J.P."/>
        </authorList>
    </citation>
    <scope>NUCLEOTIDE SEQUENCE [LARGE SCALE GENOMIC DNA]</scope>
    <source>
        <strain evidence="3 4">WH 0003</strain>
    </source>
</reference>
<sequence length="82" mass="9206">MQNSVFVLDTTKKPLNPVQPGQARQLLREGKAAVFRRYPFTIILKEEVTESPKNIIIKLDPGSKFTGIALVQNNQVIWGAEL</sequence>
<proteinExistence type="predicted"/>
<evidence type="ECO:0000259" key="2">
    <source>
        <dbReference type="Pfam" id="PF14239"/>
    </source>
</evidence>
<feature type="domain" description="RRXRR" evidence="2">
    <location>
        <begin position="5"/>
        <end position="82"/>
    </location>
</feature>
<dbReference type="EMBL" id="AESD01000356">
    <property type="protein sequence ID" value="EHJ12923.1"/>
    <property type="molecule type" value="Genomic_DNA"/>
</dbReference>
<protein>
    <submittedName>
        <fullName evidence="3">HNH endonuclease</fullName>
    </submittedName>
</protein>
<gene>
    <name evidence="3" type="ORF">CWATWH0003_2373</name>
</gene>
<dbReference type="InterPro" id="IPR025938">
    <property type="entry name" value="RRXRR_dom"/>
</dbReference>
<evidence type="ECO:0000313" key="3">
    <source>
        <dbReference type="EMBL" id="EHJ12923.1"/>
    </source>
</evidence>
<dbReference type="AlphaFoldDB" id="G5J4F1"/>
<dbReference type="Proteomes" id="UP000003477">
    <property type="component" value="Unassembled WGS sequence"/>
</dbReference>
<dbReference type="Pfam" id="PF14239">
    <property type="entry name" value="RRXRR"/>
    <property type="match status" value="1"/>
</dbReference>
<name>G5J4F1_CROWT</name>
<dbReference type="PATRIC" id="fig|423471.3.peg.2230"/>
<keyword evidence="3" id="KW-0255">Endonuclease</keyword>
<keyword evidence="3" id="KW-0378">Hydrolase</keyword>
<feature type="region of interest" description="Disordered" evidence="1">
    <location>
        <begin position="1"/>
        <end position="23"/>
    </location>
</feature>
<accession>G5J4F1</accession>
<evidence type="ECO:0000313" key="4">
    <source>
        <dbReference type="Proteomes" id="UP000003477"/>
    </source>
</evidence>
<evidence type="ECO:0000256" key="1">
    <source>
        <dbReference type="SAM" id="MobiDB-lite"/>
    </source>
</evidence>